<proteinExistence type="predicted"/>
<keyword evidence="2" id="KW-0812">Transmembrane</keyword>
<feature type="region of interest" description="Disordered" evidence="1">
    <location>
        <begin position="76"/>
        <end position="99"/>
    </location>
</feature>
<sequence length="99" mass="10722">MQMYLYGFALSNSELLLTGLGVVLFCATIIAGVKVVLHDPSSDMLPGALSYEEDALFRKFADGEIDDDEYRLHREALRGSPPSAAARGASARLEDASTR</sequence>
<name>A0ABV9CJJ4_9ACTN</name>
<comment type="caution">
    <text evidence="3">The sequence shown here is derived from an EMBL/GenBank/DDBJ whole genome shotgun (WGS) entry which is preliminary data.</text>
</comment>
<gene>
    <name evidence="3" type="ORF">ACFO60_21715</name>
</gene>
<evidence type="ECO:0000313" key="4">
    <source>
        <dbReference type="Proteomes" id="UP001596004"/>
    </source>
</evidence>
<dbReference type="EMBL" id="JBHSFP010000015">
    <property type="protein sequence ID" value="MFC4533394.1"/>
    <property type="molecule type" value="Genomic_DNA"/>
</dbReference>
<keyword evidence="2" id="KW-1133">Transmembrane helix</keyword>
<feature type="compositionally biased region" description="Low complexity" evidence="1">
    <location>
        <begin position="78"/>
        <end position="91"/>
    </location>
</feature>
<keyword evidence="4" id="KW-1185">Reference proteome</keyword>
<reference evidence="4" key="1">
    <citation type="journal article" date="2019" name="Int. J. Syst. Evol. Microbiol.">
        <title>The Global Catalogue of Microorganisms (GCM) 10K type strain sequencing project: providing services to taxonomists for standard genome sequencing and annotation.</title>
        <authorList>
            <consortium name="The Broad Institute Genomics Platform"/>
            <consortium name="The Broad Institute Genome Sequencing Center for Infectious Disease"/>
            <person name="Wu L."/>
            <person name="Ma J."/>
        </authorList>
    </citation>
    <scope>NUCLEOTIDE SEQUENCE [LARGE SCALE GENOMIC DNA]</scope>
    <source>
        <strain evidence="4">CGMCC 4.7132</strain>
    </source>
</reference>
<evidence type="ECO:0000313" key="3">
    <source>
        <dbReference type="EMBL" id="MFC4533394.1"/>
    </source>
</evidence>
<feature type="transmembrane region" description="Helical" evidence="2">
    <location>
        <begin position="15"/>
        <end position="37"/>
    </location>
</feature>
<accession>A0ABV9CJJ4</accession>
<dbReference type="RefSeq" id="WP_380842825.1">
    <property type="nucleotide sequence ID" value="NZ_JBHSFP010000015.1"/>
</dbReference>
<organism evidence="3 4">
    <name type="scientific">Sphaerisporangium dianthi</name>
    <dbReference type="NCBI Taxonomy" id="1436120"/>
    <lineage>
        <taxon>Bacteria</taxon>
        <taxon>Bacillati</taxon>
        <taxon>Actinomycetota</taxon>
        <taxon>Actinomycetes</taxon>
        <taxon>Streptosporangiales</taxon>
        <taxon>Streptosporangiaceae</taxon>
        <taxon>Sphaerisporangium</taxon>
    </lineage>
</organism>
<evidence type="ECO:0000256" key="2">
    <source>
        <dbReference type="SAM" id="Phobius"/>
    </source>
</evidence>
<protein>
    <recommendedName>
        <fullName evidence="5">SHOCT domain-containing protein</fullName>
    </recommendedName>
</protein>
<evidence type="ECO:0008006" key="5">
    <source>
        <dbReference type="Google" id="ProtNLM"/>
    </source>
</evidence>
<keyword evidence="2" id="KW-0472">Membrane</keyword>
<evidence type="ECO:0000256" key="1">
    <source>
        <dbReference type="SAM" id="MobiDB-lite"/>
    </source>
</evidence>
<dbReference type="Proteomes" id="UP001596004">
    <property type="component" value="Unassembled WGS sequence"/>
</dbReference>